<comment type="caution">
    <text evidence="2">The sequence shown here is derived from an EMBL/GenBank/DDBJ whole genome shotgun (WGS) entry which is preliminary data.</text>
</comment>
<dbReference type="EMBL" id="LPWA01000090">
    <property type="protein sequence ID" value="KUM27550.1"/>
    <property type="molecule type" value="Genomic_DNA"/>
</dbReference>
<name>A0A101KV44_RHILI</name>
<evidence type="ECO:0000313" key="3">
    <source>
        <dbReference type="Proteomes" id="UP000053176"/>
    </source>
</evidence>
<gene>
    <name evidence="2" type="ORF">AU467_16760</name>
</gene>
<evidence type="ECO:0000256" key="1">
    <source>
        <dbReference type="SAM" id="MobiDB-lite"/>
    </source>
</evidence>
<dbReference type="AlphaFoldDB" id="A0A101KV44"/>
<dbReference type="OrthoDB" id="512401at2"/>
<organism evidence="2 3">
    <name type="scientific">Rhizobium loti</name>
    <name type="common">Mesorhizobium loti</name>
    <dbReference type="NCBI Taxonomy" id="381"/>
    <lineage>
        <taxon>Bacteria</taxon>
        <taxon>Pseudomonadati</taxon>
        <taxon>Pseudomonadota</taxon>
        <taxon>Alphaproteobacteria</taxon>
        <taxon>Hyphomicrobiales</taxon>
        <taxon>Phyllobacteriaceae</taxon>
        <taxon>Mesorhizobium</taxon>
    </lineage>
</organism>
<feature type="region of interest" description="Disordered" evidence="1">
    <location>
        <begin position="62"/>
        <end position="86"/>
    </location>
</feature>
<protein>
    <recommendedName>
        <fullName evidence="4">Multi-ubiquitin domain-containing protein</fullName>
    </recommendedName>
</protein>
<proteinExistence type="predicted"/>
<sequence>MSGKYEFRYGDTKVDSDQEFMTGAQIKAAIKTLVPAFDPSQDLVLEGRGNDADQVITDDQSVDLSHKHGGPKQFFSRPPTNFGGRA</sequence>
<dbReference type="Proteomes" id="UP000053176">
    <property type="component" value="Unassembled WGS sequence"/>
</dbReference>
<reference evidence="2 3" key="1">
    <citation type="submission" date="2015-12" db="EMBL/GenBank/DDBJ databases">
        <title>Draft genome sequence of Mesorhizobium sp. UFLA 01-765, a multitolerant efficient symbiont and plant-growth promoting strain isolated from Zn-mining soil using Leucaena leucocephala as a trap plant.</title>
        <authorList>
            <person name="Rangel W.M."/>
            <person name="Thijs S."/>
            <person name="Longatti S.M."/>
            <person name="Moreira F.M."/>
            <person name="Weyens N."/>
            <person name="Vangronsveld J."/>
            <person name="Van Hamme J.D."/>
            <person name="Bottos E.M."/>
            <person name="Rineau F."/>
        </authorList>
    </citation>
    <scope>NUCLEOTIDE SEQUENCE [LARGE SCALE GENOMIC DNA]</scope>
    <source>
        <strain evidence="2 3">UFLA 01-765</strain>
    </source>
</reference>
<accession>A0A101KV44</accession>
<evidence type="ECO:0008006" key="4">
    <source>
        <dbReference type="Google" id="ProtNLM"/>
    </source>
</evidence>
<evidence type="ECO:0000313" key="2">
    <source>
        <dbReference type="EMBL" id="KUM27550.1"/>
    </source>
</evidence>